<organism evidence="7 8">
    <name type="scientific">Myxococcus landrumensis</name>
    <dbReference type="NCBI Taxonomy" id="2813577"/>
    <lineage>
        <taxon>Bacteria</taxon>
        <taxon>Pseudomonadati</taxon>
        <taxon>Myxococcota</taxon>
        <taxon>Myxococcia</taxon>
        <taxon>Myxococcales</taxon>
        <taxon>Cystobacterineae</taxon>
        <taxon>Myxococcaceae</taxon>
        <taxon>Myxococcus</taxon>
    </lineage>
</organism>
<feature type="domain" description="C-type lectin" evidence="6">
    <location>
        <begin position="348"/>
        <end position="407"/>
    </location>
</feature>
<evidence type="ECO:0000259" key="6">
    <source>
        <dbReference type="PROSITE" id="PS50041"/>
    </source>
</evidence>
<dbReference type="PROSITE" id="PS00615">
    <property type="entry name" value="C_TYPE_LECTIN_1"/>
    <property type="match status" value="1"/>
</dbReference>
<feature type="domain" description="C-type lectin" evidence="6">
    <location>
        <begin position="558"/>
        <end position="640"/>
    </location>
</feature>
<dbReference type="EMBL" id="CP071091">
    <property type="protein sequence ID" value="QSQ12537.1"/>
    <property type="molecule type" value="Genomic_DNA"/>
</dbReference>
<dbReference type="SUPFAM" id="SSF56436">
    <property type="entry name" value="C-type lectin-like"/>
    <property type="match status" value="3"/>
</dbReference>
<dbReference type="PANTHER" id="PTHR35518">
    <property type="entry name" value="MAINTENANCE OF TELOMOERE CAPPING"/>
    <property type="match status" value="1"/>
</dbReference>
<protein>
    <recommendedName>
        <fullName evidence="6">C-type lectin domain-containing protein</fullName>
    </recommendedName>
</protein>
<dbReference type="InterPro" id="IPR051008">
    <property type="entry name" value="Telomere_Capping_Maintenance"/>
</dbReference>
<dbReference type="InterPro" id="IPR016186">
    <property type="entry name" value="C-type_lectin-like/link_sf"/>
</dbReference>
<evidence type="ECO:0000256" key="5">
    <source>
        <dbReference type="ARBA" id="ARBA00023157"/>
    </source>
</evidence>
<comment type="subcellular location">
    <subcellularLocation>
        <location evidence="1">Membrane</location>
    </subcellularLocation>
</comment>
<evidence type="ECO:0000313" key="7">
    <source>
        <dbReference type="EMBL" id="QSQ12537.1"/>
    </source>
</evidence>
<dbReference type="Gene3D" id="3.10.100.10">
    <property type="entry name" value="Mannose-Binding Protein A, subunit A"/>
    <property type="match status" value="3"/>
</dbReference>
<dbReference type="Pfam" id="PF00059">
    <property type="entry name" value="Lectin_C"/>
    <property type="match status" value="3"/>
</dbReference>
<keyword evidence="4" id="KW-0472">Membrane</keyword>
<feature type="domain" description="C-type lectin" evidence="6">
    <location>
        <begin position="419"/>
        <end position="527"/>
    </location>
</feature>
<dbReference type="SUPFAM" id="SSF51695">
    <property type="entry name" value="PLC-like phosphodiesterases"/>
    <property type="match status" value="1"/>
</dbReference>
<keyword evidence="2" id="KW-0812">Transmembrane</keyword>
<name>A0ABX7N1E7_9BACT</name>
<dbReference type="PROSITE" id="PS50041">
    <property type="entry name" value="C_TYPE_LECTIN_2"/>
    <property type="match status" value="3"/>
</dbReference>
<accession>A0ABX7N1E7</accession>
<sequence>MSGVPTGLRAALSFLVVAGWLACHPPQEQEVETSAVESVSQASYRDLWAARVARIQQSLLQADVPLPHVQRIGSHNSHVTTTYTNCRFLWDCYYARANQHRGIDVQLLSGVRNLAIDAWSGPDTYWAKACSNDSDDDGAPCFHHEGERFSTSVDDVMKHIGKWLTAPENQDEVLVIWLEDNFHSHDSRAWFLDDFARYVDKDYPDTTKSLTGDLIFGPSHLATYFHGQWPTPRQLVAMGKRVIVSVKNRQNYTTVSIGGVKASELLFNESDIDQPGWPKNGEFTGYPSCSYSGRSTPMGLRWTEFSELKITDHFELPQRVLGWKELDVAGAVACGFSVTLDHVEADPDRTAQNDYRYYDSTMKPAVWSFYEGEPNDTSGNEDCAEVMASVGRWNDLSCEAVRKYACKKNLATSYGPDAYDPSFWFVTGTSGKWSGGFTACPEGYSFLPPVNGWEAKKLANVISGTSNSVWINFTDRYQEGTWGVDRYANWSAGEPNNAGGNERCAETLPNGAWNDTACSDLRRHACKRVESCASGGACPQKWVLSQEGSWWWQNCPVGYTFAAPETATENAELLAVTGGARVWVNRSNFQDASRWEPGTYTAWDTTEPNNYNGNEHCASMVSNGSWWDEACSLSRRLACRKSNMVCTTAGCPEDLWTLSSVSRAWGVSAPQAECPQGYAFKAPRNDAENTALKKAAAGQQVWLNFTDQGNEGAWSSWGPN</sequence>
<dbReference type="PROSITE" id="PS50007">
    <property type="entry name" value="PIPLC_X_DOMAIN"/>
    <property type="match status" value="1"/>
</dbReference>
<dbReference type="InterPro" id="IPR001304">
    <property type="entry name" value="C-type_lectin-like"/>
</dbReference>
<keyword evidence="3" id="KW-1133">Transmembrane helix</keyword>
<dbReference type="InterPro" id="IPR017946">
    <property type="entry name" value="PLC-like_Pdiesterase_TIM-brl"/>
</dbReference>
<evidence type="ECO:0000256" key="3">
    <source>
        <dbReference type="ARBA" id="ARBA00022989"/>
    </source>
</evidence>
<evidence type="ECO:0000256" key="2">
    <source>
        <dbReference type="ARBA" id="ARBA00022692"/>
    </source>
</evidence>
<keyword evidence="5" id="KW-1015">Disulfide bond</keyword>
<keyword evidence="8" id="KW-1185">Reference proteome</keyword>
<evidence type="ECO:0000313" key="8">
    <source>
        <dbReference type="Proteomes" id="UP000663090"/>
    </source>
</evidence>
<dbReference type="InterPro" id="IPR016187">
    <property type="entry name" value="CTDL_fold"/>
</dbReference>
<dbReference type="PANTHER" id="PTHR35518:SF2">
    <property type="entry name" value="MAINTENANCE OF TELOMERE CAPPING PROTEIN 6"/>
    <property type="match status" value="1"/>
</dbReference>
<reference evidence="7 8" key="1">
    <citation type="submission" date="2021-02" db="EMBL/GenBank/DDBJ databases">
        <title>De Novo genome assembly of isolated myxobacteria.</title>
        <authorList>
            <person name="Stevens D.C."/>
        </authorList>
    </citation>
    <scope>NUCLEOTIDE SEQUENCE [LARGE SCALE GENOMIC DNA]</scope>
    <source>
        <strain evidence="7 8">SCHIC003</strain>
    </source>
</reference>
<dbReference type="Proteomes" id="UP000663090">
    <property type="component" value="Chromosome"/>
</dbReference>
<gene>
    <name evidence="7" type="ORF">JY572_29845</name>
</gene>
<evidence type="ECO:0000256" key="4">
    <source>
        <dbReference type="ARBA" id="ARBA00023136"/>
    </source>
</evidence>
<evidence type="ECO:0000256" key="1">
    <source>
        <dbReference type="ARBA" id="ARBA00004370"/>
    </source>
</evidence>
<proteinExistence type="predicted"/>
<dbReference type="InterPro" id="IPR018378">
    <property type="entry name" value="C-type_lectin_CS"/>
</dbReference>
<dbReference type="RefSeq" id="WP_206714262.1">
    <property type="nucleotide sequence ID" value="NZ_CP071091.1"/>
</dbReference>